<dbReference type="InterPro" id="IPR029063">
    <property type="entry name" value="SAM-dependent_MTases_sf"/>
</dbReference>
<evidence type="ECO:0000256" key="3">
    <source>
        <dbReference type="ARBA" id="ARBA00033309"/>
    </source>
</evidence>
<evidence type="ECO:0000256" key="2">
    <source>
        <dbReference type="ARBA" id="ARBA00015963"/>
    </source>
</evidence>
<evidence type="ECO:0000256" key="1">
    <source>
        <dbReference type="ARBA" id="ARBA00012796"/>
    </source>
</evidence>
<dbReference type="SUPFAM" id="SSF53335">
    <property type="entry name" value="S-adenosyl-L-methionine-dependent methyltransferases"/>
    <property type="match status" value="1"/>
</dbReference>
<dbReference type="STRING" id="669874.A0A1E4TZW2"/>
<dbReference type="GO" id="GO:0160107">
    <property type="term" value="F:tRNA (adenine(58)-N1)-methyltransferase activity"/>
    <property type="evidence" value="ECO:0007669"/>
    <property type="project" value="UniProtKB-EC"/>
</dbReference>
<name>A0A1E4TZW2_PACTA</name>
<keyword evidence="5" id="KW-1185">Reference proteome</keyword>
<evidence type="ECO:0000313" key="5">
    <source>
        <dbReference type="Proteomes" id="UP000094236"/>
    </source>
</evidence>
<dbReference type="Gene3D" id="3.40.50.150">
    <property type="entry name" value="Vaccinia Virus protein VP39"/>
    <property type="match status" value="1"/>
</dbReference>
<dbReference type="Proteomes" id="UP000094236">
    <property type="component" value="Unassembled WGS sequence"/>
</dbReference>
<dbReference type="GO" id="GO:0031515">
    <property type="term" value="C:tRNA (m1A) methyltransferase complex"/>
    <property type="evidence" value="ECO:0007669"/>
    <property type="project" value="InterPro"/>
</dbReference>
<reference evidence="5" key="1">
    <citation type="submission" date="2016-05" db="EMBL/GenBank/DDBJ databases">
        <title>Comparative genomics of biotechnologically important yeasts.</title>
        <authorList>
            <consortium name="DOE Joint Genome Institute"/>
            <person name="Riley R."/>
            <person name="Haridas S."/>
            <person name="Wolfe K.H."/>
            <person name="Lopes M.R."/>
            <person name="Hittinger C.T."/>
            <person name="Goker M."/>
            <person name="Salamov A."/>
            <person name="Wisecaver J."/>
            <person name="Long T.M."/>
            <person name="Aerts A.L."/>
            <person name="Barry K."/>
            <person name="Choi C."/>
            <person name="Clum A."/>
            <person name="Coughlan A.Y."/>
            <person name="Deshpande S."/>
            <person name="Douglass A.P."/>
            <person name="Hanson S.J."/>
            <person name="Klenk H.-P."/>
            <person name="Labutti K."/>
            <person name="Lapidus A."/>
            <person name="Lindquist E."/>
            <person name="Lipzen A."/>
            <person name="Meier-Kolthoff J.P."/>
            <person name="Ohm R.A."/>
            <person name="Otillar R.P."/>
            <person name="Pangilinan J."/>
            <person name="Peng Y."/>
            <person name="Rokas A."/>
            <person name="Rosa C.A."/>
            <person name="Scheuner C."/>
            <person name="Sibirny A.A."/>
            <person name="Slot J.C."/>
            <person name="Stielow J.B."/>
            <person name="Sun H."/>
            <person name="Kurtzman C.P."/>
            <person name="Blackwell M."/>
            <person name="Grigoriev I.V."/>
            <person name="Jeffries T.W."/>
        </authorList>
    </citation>
    <scope>NUCLEOTIDE SEQUENCE [LARGE SCALE GENOMIC DNA]</scope>
    <source>
        <strain evidence="5">NRRL Y-2460</strain>
    </source>
</reference>
<dbReference type="GO" id="GO:0005739">
    <property type="term" value="C:mitochondrion"/>
    <property type="evidence" value="ECO:0007669"/>
    <property type="project" value="TreeGrafter"/>
</dbReference>
<dbReference type="PANTHER" id="PTHR12133">
    <property type="entry name" value="TRNA (ADENINE(58)-N(1))-METHYLTRANSFERASE"/>
    <property type="match status" value="1"/>
</dbReference>
<dbReference type="OrthoDB" id="5585464at2759"/>
<dbReference type="GO" id="GO:0030488">
    <property type="term" value="P:tRNA methylation"/>
    <property type="evidence" value="ECO:0007669"/>
    <property type="project" value="InterPro"/>
</dbReference>
<dbReference type="EMBL" id="KV454012">
    <property type="protein sequence ID" value="ODV97286.1"/>
    <property type="molecule type" value="Genomic_DNA"/>
</dbReference>
<proteinExistence type="predicted"/>
<evidence type="ECO:0000313" key="4">
    <source>
        <dbReference type="EMBL" id="ODV97286.1"/>
    </source>
</evidence>
<accession>A0A1E4TZW2</accession>
<dbReference type="EC" id="2.1.1.220" evidence="1"/>
<gene>
    <name evidence="4" type="ORF">PACTADRAFT_32759</name>
</gene>
<sequence>MLRYGSSVASFRDISQHRLLFQYQALRRNSSSRFKENDLALIIQTSRPDKQWLTKPLKAGLKQGITNGDISHESIIGIKPRSKLFQTKFKRNKFIVIKPTLEDYVNLSARDAQPIYPLDANAIVNLADLHIDYPKLSEDGTKLAPGEYPIQILECGTGHGSLTIAISKILHPANCFIKMLGLENGRGAILHSIDNNLKHLQTGMKNLQKFENGIYFQNVEFHNSESPTEWLLNDLKSLKFKKMVDPNIADEHESSKCFLNAIFLDMPNPHEHFTILSQHLRINAPLIIFCPSVTQILECIKTLNNDRSIKLSFNKCIEILPGVGGGLREWDTRFVQIRATGEQGTVCRPKVGSRVVGGGFVGIFRKLTENSKTLEEEEEEVEGEVEGETTLV</sequence>
<dbReference type="PROSITE" id="PS51620">
    <property type="entry name" value="SAM_TRM61"/>
    <property type="match status" value="1"/>
</dbReference>
<dbReference type="PANTHER" id="PTHR12133:SF1">
    <property type="entry name" value="TRNA (ADENINE(58)-N(1))-METHYLTRANSFERASE, MITOCHONDRIAL"/>
    <property type="match status" value="1"/>
</dbReference>
<organism evidence="4 5">
    <name type="scientific">Pachysolen tannophilus NRRL Y-2460</name>
    <dbReference type="NCBI Taxonomy" id="669874"/>
    <lineage>
        <taxon>Eukaryota</taxon>
        <taxon>Fungi</taxon>
        <taxon>Dikarya</taxon>
        <taxon>Ascomycota</taxon>
        <taxon>Saccharomycotina</taxon>
        <taxon>Pichiomycetes</taxon>
        <taxon>Pachysolenaceae</taxon>
        <taxon>Pachysolen</taxon>
    </lineage>
</organism>
<dbReference type="InterPro" id="IPR014816">
    <property type="entry name" value="tRNA_MeTrfase_Gcd14"/>
</dbReference>
<protein>
    <recommendedName>
        <fullName evidence="2">tRNA (adenine(58)-N(1))-methyltransferase catalytic subunit TRM61</fullName>
        <ecNumber evidence="1">2.1.1.220</ecNumber>
    </recommendedName>
    <alternativeName>
        <fullName evidence="3">tRNA(m1A58)-methyltransferase subunit TRM61</fullName>
    </alternativeName>
</protein>
<dbReference type="AlphaFoldDB" id="A0A1E4TZW2"/>